<dbReference type="EMBL" id="CP096973">
    <property type="protein sequence ID" value="UYO74956.1"/>
    <property type="molecule type" value="Genomic_DNA"/>
</dbReference>
<evidence type="ECO:0000313" key="2">
    <source>
        <dbReference type="EMBL" id="UYO74956.1"/>
    </source>
</evidence>
<name>A0AA46TR09_9GAMM</name>
<protein>
    <submittedName>
        <fullName evidence="2">YajG family lipoprotein</fullName>
    </submittedName>
</protein>
<dbReference type="Proteomes" id="UP001164935">
    <property type="component" value="Chromosome"/>
</dbReference>
<keyword evidence="2" id="KW-0449">Lipoprotein</keyword>
<dbReference type="AlphaFoldDB" id="A0AA46TR09"/>
<feature type="signal peptide" evidence="1">
    <location>
        <begin position="1"/>
        <end position="20"/>
    </location>
</feature>
<dbReference type="InterPro" id="IPR005619">
    <property type="entry name" value="Uncharacterised_YajG"/>
</dbReference>
<feature type="chain" id="PRO_5041403132" evidence="1">
    <location>
        <begin position="21"/>
        <end position="197"/>
    </location>
</feature>
<dbReference type="KEGG" id="hqn:M0220_01985"/>
<dbReference type="RefSeq" id="WP_030070265.1">
    <property type="nucleotide sequence ID" value="NZ_CP096973.1"/>
</dbReference>
<gene>
    <name evidence="2" type="ORF">M0220_01985</name>
</gene>
<dbReference type="PROSITE" id="PS51257">
    <property type="entry name" value="PROKAR_LIPOPROTEIN"/>
    <property type="match status" value="1"/>
</dbReference>
<reference evidence="2" key="1">
    <citation type="submission" date="2022-05" db="EMBL/GenBank/DDBJ databases">
        <title>Complete sequence of a novel PHA-producing Halomonas strain.</title>
        <authorList>
            <person name="Zheng Z."/>
        </authorList>
    </citation>
    <scope>NUCLEOTIDE SEQUENCE</scope>
    <source>
        <strain evidence="2">ZZQ-149</strain>
    </source>
</reference>
<organism evidence="2 3">
    <name type="scientific">Halomonas qinghailakensis</name>
    <dbReference type="NCBI Taxonomy" id="2937790"/>
    <lineage>
        <taxon>Bacteria</taxon>
        <taxon>Pseudomonadati</taxon>
        <taxon>Pseudomonadota</taxon>
        <taxon>Gammaproteobacteria</taxon>
        <taxon>Oceanospirillales</taxon>
        <taxon>Halomonadaceae</taxon>
        <taxon>Halomonas</taxon>
    </lineage>
</organism>
<evidence type="ECO:0000313" key="3">
    <source>
        <dbReference type="Proteomes" id="UP001164935"/>
    </source>
</evidence>
<keyword evidence="1" id="KW-0732">Signal</keyword>
<evidence type="ECO:0000256" key="1">
    <source>
        <dbReference type="SAM" id="SignalP"/>
    </source>
</evidence>
<sequence>MRRRHFLHLTGALLTSILLAGCASPQYLQLSPERSASVPQTGAGQQVTVIATDARESEVIGTRAGGSMSTSQITVSSHELIPQLQAEAERAVRDMGFNPTREAAQGRPSITLELANLNYAKGDSGQPLIDEARLEGVFRAIAQNKGTTYTGTYTSRRTQGYAIKPGEDANTRMLNDLLSDGLNRAFSDPELGRLLAR</sequence>
<proteinExistence type="predicted"/>
<keyword evidence="3" id="KW-1185">Reference proteome</keyword>
<dbReference type="Pfam" id="PF03923">
    <property type="entry name" value="Lipoprotein_16"/>
    <property type="match status" value="1"/>
</dbReference>
<accession>A0AA46TR09</accession>